<proteinExistence type="predicted"/>
<dbReference type="AlphaFoldDB" id="A0A812NFV9"/>
<keyword evidence="2" id="KW-1185">Reference proteome</keyword>
<reference evidence="1" key="1">
    <citation type="submission" date="2021-02" db="EMBL/GenBank/DDBJ databases">
        <authorList>
            <person name="Dougan E. K."/>
            <person name="Rhodes N."/>
            <person name="Thang M."/>
            <person name="Chan C."/>
        </authorList>
    </citation>
    <scope>NUCLEOTIDE SEQUENCE</scope>
</reference>
<dbReference type="EMBL" id="CAJNDS010002071">
    <property type="protein sequence ID" value="CAE7304864.1"/>
    <property type="molecule type" value="Genomic_DNA"/>
</dbReference>
<evidence type="ECO:0000313" key="2">
    <source>
        <dbReference type="Proteomes" id="UP000604046"/>
    </source>
</evidence>
<organism evidence="1 2">
    <name type="scientific">Symbiodinium natans</name>
    <dbReference type="NCBI Taxonomy" id="878477"/>
    <lineage>
        <taxon>Eukaryota</taxon>
        <taxon>Sar</taxon>
        <taxon>Alveolata</taxon>
        <taxon>Dinophyceae</taxon>
        <taxon>Suessiales</taxon>
        <taxon>Symbiodiniaceae</taxon>
        <taxon>Symbiodinium</taxon>
    </lineage>
</organism>
<evidence type="ECO:0000313" key="1">
    <source>
        <dbReference type="EMBL" id="CAE7304864.1"/>
    </source>
</evidence>
<dbReference type="OrthoDB" id="539213at2759"/>
<accession>A0A812NFV9</accession>
<dbReference type="Proteomes" id="UP000604046">
    <property type="component" value="Unassembled WGS sequence"/>
</dbReference>
<sequence length="148" mass="17295">MGVGTNYFPMKLELEPRLKKLVSDEEFKHIEAFPSILRLLLHFDFVQELESQGPTRMQGFGGLSFSRVLDNKKLFLDSETFWVQMNYQLIHLMDFLPIADWSLRLDDTYLDVFAAVHKLLKSCGKLLVLWLHVPHATSESHGFRNQWV</sequence>
<gene>
    <name evidence="1" type="primary">ANK3</name>
    <name evidence="1" type="ORF">SNAT2548_LOCUS16026</name>
</gene>
<name>A0A812NFV9_9DINO</name>
<protein>
    <submittedName>
        <fullName evidence="1">ANK3 protein</fullName>
    </submittedName>
</protein>
<comment type="caution">
    <text evidence="1">The sequence shown here is derived from an EMBL/GenBank/DDBJ whole genome shotgun (WGS) entry which is preliminary data.</text>
</comment>